<name>A0ABW6QJA7_9NOCA</name>
<gene>
    <name evidence="4" type="ORF">ACFYV7_00160</name>
</gene>
<evidence type="ECO:0000313" key="4">
    <source>
        <dbReference type="EMBL" id="MFF3221184.1"/>
    </source>
</evidence>
<evidence type="ECO:0000313" key="5">
    <source>
        <dbReference type="Proteomes" id="UP001601948"/>
    </source>
</evidence>
<keyword evidence="2" id="KW-1133">Transmembrane helix</keyword>
<organism evidence="4 5">
    <name type="scientific">Nocardia suismassiliense</name>
    <dbReference type="NCBI Taxonomy" id="2077092"/>
    <lineage>
        <taxon>Bacteria</taxon>
        <taxon>Bacillati</taxon>
        <taxon>Actinomycetota</taxon>
        <taxon>Actinomycetes</taxon>
        <taxon>Mycobacteriales</taxon>
        <taxon>Nocardiaceae</taxon>
        <taxon>Nocardia</taxon>
    </lineage>
</organism>
<comment type="caution">
    <text evidence="4">The sequence shown here is derived from an EMBL/GenBank/DDBJ whole genome shotgun (WGS) entry which is preliminary data.</text>
</comment>
<evidence type="ECO:0000256" key="1">
    <source>
        <dbReference type="SAM" id="MobiDB-lite"/>
    </source>
</evidence>
<evidence type="ECO:0000259" key="3">
    <source>
        <dbReference type="Pfam" id="PF13828"/>
    </source>
</evidence>
<feature type="transmembrane region" description="Helical" evidence="2">
    <location>
        <begin position="146"/>
        <end position="174"/>
    </location>
</feature>
<dbReference type="EMBL" id="JBIAPI010000001">
    <property type="protein sequence ID" value="MFF3221184.1"/>
    <property type="molecule type" value="Genomic_DNA"/>
</dbReference>
<keyword evidence="2" id="KW-0812">Transmembrane</keyword>
<feature type="compositionally biased region" description="Low complexity" evidence="1">
    <location>
        <begin position="37"/>
        <end position="53"/>
    </location>
</feature>
<feature type="region of interest" description="Disordered" evidence="1">
    <location>
        <begin position="1"/>
        <end position="83"/>
    </location>
</feature>
<feature type="compositionally biased region" description="Low complexity" evidence="1">
    <location>
        <begin position="62"/>
        <end position="83"/>
    </location>
</feature>
<dbReference type="InterPro" id="IPR025241">
    <property type="entry name" value="DUF4190"/>
</dbReference>
<dbReference type="Proteomes" id="UP001601948">
    <property type="component" value="Unassembled WGS sequence"/>
</dbReference>
<feature type="transmembrane region" description="Helical" evidence="2">
    <location>
        <begin position="105"/>
        <end position="134"/>
    </location>
</feature>
<keyword evidence="2" id="KW-0472">Membrane</keyword>
<evidence type="ECO:0000256" key="2">
    <source>
        <dbReference type="SAM" id="Phobius"/>
    </source>
</evidence>
<dbReference type="Pfam" id="PF13828">
    <property type="entry name" value="DUF4190"/>
    <property type="match status" value="1"/>
</dbReference>
<feature type="compositionally biased region" description="Polar residues" evidence="1">
    <location>
        <begin position="25"/>
        <end position="36"/>
    </location>
</feature>
<accession>A0ABW6QJA7</accession>
<reference evidence="4 5" key="1">
    <citation type="submission" date="2024-10" db="EMBL/GenBank/DDBJ databases">
        <title>The Natural Products Discovery Center: Release of the First 8490 Sequenced Strains for Exploring Actinobacteria Biosynthetic Diversity.</title>
        <authorList>
            <person name="Kalkreuter E."/>
            <person name="Kautsar S.A."/>
            <person name="Yang D."/>
            <person name="Bader C.D."/>
            <person name="Teijaro C.N."/>
            <person name="Fluegel L."/>
            <person name="Davis C.M."/>
            <person name="Simpson J.R."/>
            <person name="Lauterbach L."/>
            <person name="Steele A.D."/>
            <person name="Gui C."/>
            <person name="Meng S."/>
            <person name="Li G."/>
            <person name="Viehrig K."/>
            <person name="Ye F."/>
            <person name="Su P."/>
            <person name="Kiefer A.F."/>
            <person name="Nichols A."/>
            <person name="Cepeda A.J."/>
            <person name="Yan W."/>
            <person name="Fan B."/>
            <person name="Jiang Y."/>
            <person name="Adhikari A."/>
            <person name="Zheng C.-J."/>
            <person name="Schuster L."/>
            <person name="Cowan T.M."/>
            <person name="Smanski M.J."/>
            <person name="Chevrette M.G."/>
            <person name="De Carvalho L.P.S."/>
            <person name="Shen B."/>
        </authorList>
    </citation>
    <scope>NUCLEOTIDE SEQUENCE [LARGE SCALE GENOMIC DNA]</scope>
    <source>
        <strain evidence="4 5">NPDC003040</strain>
    </source>
</reference>
<feature type="domain" description="DUF4190" evidence="3">
    <location>
        <begin position="104"/>
        <end position="164"/>
    </location>
</feature>
<protein>
    <submittedName>
        <fullName evidence="4">DUF4190 domain-containing protein</fullName>
    </submittedName>
</protein>
<proteinExistence type="predicted"/>
<sequence>MTNPGDSDEWWKQYGGQGVSPESGAPSSVPQHPNADQPSGYPSTPQYPQQPAQPMTPPPQQQYPGYQQQPYGQPQQPYGQQPNYGYQPAYQPYGMPPQQGTNGMAIGALISSLAGFVTCGLGSIIGIILGVIALNQVRQSGQEGRGMALAGVWIGVGSIVLGILWFVVAFVAGFSGM</sequence>
<keyword evidence="5" id="KW-1185">Reference proteome</keyword>
<dbReference type="RefSeq" id="WP_387711982.1">
    <property type="nucleotide sequence ID" value="NZ_JBIAPI010000001.1"/>
</dbReference>